<dbReference type="EMBL" id="MOBY01000003">
    <property type="protein sequence ID" value="RON96406.1"/>
    <property type="molecule type" value="Genomic_DNA"/>
</dbReference>
<name>A0A423NDW0_PSEFL</name>
<protein>
    <recommendedName>
        <fullName evidence="4">Type 1 fimbrial protein</fullName>
    </recommendedName>
</protein>
<comment type="caution">
    <text evidence="2">The sequence shown here is derived from an EMBL/GenBank/DDBJ whole genome shotgun (WGS) entry which is preliminary data.</text>
</comment>
<evidence type="ECO:0000313" key="2">
    <source>
        <dbReference type="EMBL" id="RON96406.1"/>
    </source>
</evidence>
<evidence type="ECO:0000256" key="1">
    <source>
        <dbReference type="SAM" id="SignalP"/>
    </source>
</evidence>
<dbReference type="RefSeq" id="WP_077572902.1">
    <property type="nucleotide sequence ID" value="NZ_JARZGB010000001.1"/>
</dbReference>
<proteinExistence type="predicted"/>
<evidence type="ECO:0000313" key="3">
    <source>
        <dbReference type="Proteomes" id="UP000283650"/>
    </source>
</evidence>
<dbReference type="Proteomes" id="UP000283650">
    <property type="component" value="Unassembled WGS sequence"/>
</dbReference>
<evidence type="ECO:0008006" key="4">
    <source>
        <dbReference type="Google" id="ProtNLM"/>
    </source>
</evidence>
<reference evidence="2 3" key="1">
    <citation type="submission" date="2016-10" db="EMBL/GenBank/DDBJ databases">
        <title>Comparative genome analysis of multiple Pseudomonas spp. focuses on biocontrol and plant growth promoting traits.</title>
        <authorList>
            <person name="Tao X.-Y."/>
            <person name="Taylor C.G."/>
        </authorList>
    </citation>
    <scope>NUCLEOTIDE SEQUENCE [LARGE SCALE GENOMIC DNA]</scope>
    <source>
        <strain evidence="2 3">2F9</strain>
    </source>
</reference>
<sequence>MIIRRPLLIASLCLLGFDTVSAAQSAPVSGVIRFSGQIVEASCMASGASRASASFELLDCPQASTGQMFSVTNVSAAGRGEPRQQVFVKMIADTHEQEKYYDQRLLLTDNNGHPITTGNYVVTLTLP</sequence>
<feature type="chain" id="PRO_5019577632" description="Type 1 fimbrial protein" evidence="1">
    <location>
        <begin position="23"/>
        <end position="127"/>
    </location>
</feature>
<organism evidence="2 3">
    <name type="scientific">Pseudomonas fluorescens</name>
    <dbReference type="NCBI Taxonomy" id="294"/>
    <lineage>
        <taxon>Bacteria</taxon>
        <taxon>Pseudomonadati</taxon>
        <taxon>Pseudomonadota</taxon>
        <taxon>Gammaproteobacteria</taxon>
        <taxon>Pseudomonadales</taxon>
        <taxon>Pseudomonadaceae</taxon>
        <taxon>Pseudomonas</taxon>
    </lineage>
</organism>
<dbReference type="AlphaFoldDB" id="A0A423NDW0"/>
<feature type="signal peptide" evidence="1">
    <location>
        <begin position="1"/>
        <end position="22"/>
    </location>
</feature>
<gene>
    <name evidence="2" type="ORF">BK672_07510</name>
</gene>
<keyword evidence="1" id="KW-0732">Signal</keyword>
<accession>A0A423NDW0</accession>